<protein>
    <submittedName>
        <fullName evidence="1">Uncharacterized protein</fullName>
    </submittedName>
</protein>
<evidence type="ECO:0000313" key="1">
    <source>
        <dbReference type="EMBL" id="KAK3761253.1"/>
    </source>
</evidence>
<keyword evidence="2" id="KW-1185">Reference proteome</keyword>
<evidence type="ECO:0000313" key="2">
    <source>
        <dbReference type="Proteomes" id="UP001283361"/>
    </source>
</evidence>
<proteinExistence type="predicted"/>
<organism evidence="1 2">
    <name type="scientific">Elysia crispata</name>
    <name type="common">lettuce slug</name>
    <dbReference type="NCBI Taxonomy" id="231223"/>
    <lineage>
        <taxon>Eukaryota</taxon>
        <taxon>Metazoa</taxon>
        <taxon>Spiralia</taxon>
        <taxon>Lophotrochozoa</taxon>
        <taxon>Mollusca</taxon>
        <taxon>Gastropoda</taxon>
        <taxon>Heterobranchia</taxon>
        <taxon>Euthyneura</taxon>
        <taxon>Panpulmonata</taxon>
        <taxon>Sacoglossa</taxon>
        <taxon>Placobranchoidea</taxon>
        <taxon>Plakobranchidae</taxon>
        <taxon>Elysia</taxon>
    </lineage>
</organism>
<gene>
    <name evidence="1" type="ORF">RRG08_022653</name>
</gene>
<dbReference type="AlphaFoldDB" id="A0AAE0Z1U1"/>
<sequence>MMARTCSPPSQWIERPPARDISECFDQGHSAAPAVSGRTQTVTQDCRHIVISVSVLIKATQRLQLSLVEHKLSHRTVDTL</sequence>
<reference evidence="1" key="1">
    <citation type="journal article" date="2023" name="G3 (Bethesda)">
        <title>A reference genome for the long-term kleptoplast-retaining sea slug Elysia crispata morphotype clarki.</title>
        <authorList>
            <person name="Eastman K.E."/>
            <person name="Pendleton A.L."/>
            <person name="Shaikh M.A."/>
            <person name="Suttiyut T."/>
            <person name="Ogas R."/>
            <person name="Tomko P."/>
            <person name="Gavelis G."/>
            <person name="Widhalm J.R."/>
            <person name="Wisecaver J.H."/>
        </authorList>
    </citation>
    <scope>NUCLEOTIDE SEQUENCE</scope>
    <source>
        <strain evidence="1">ECLA1</strain>
    </source>
</reference>
<dbReference type="EMBL" id="JAWDGP010004927">
    <property type="protein sequence ID" value="KAK3761253.1"/>
    <property type="molecule type" value="Genomic_DNA"/>
</dbReference>
<comment type="caution">
    <text evidence="1">The sequence shown here is derived from an EMBL/GenBank/DDBJ whole genome shotgun (WGS) entry which is preliminary data.</text>
</comment>
<accession>A0AAE0Z1U1</accession>
<dbReference type="Proteomes" id="UP001283361">
    <property type="component" value="Unassembled WGS sequence"/>
</dbReference>
<name>A0AAE0Z1U1_9GAST</name>